<feature type="transmembrane region" description="Helical" evidence="1">
    <location>
        <begin position="26"/>
        <end position="50"/>
    </location>
</feature>
<evidence type="ECO:0000313" key="3">
    <source>
        <dbReference type="Proteomes" id="UP001649230"/>
    </source>
</evidence>
<keyword evidence="1" id="KW-0812">Transmembrane</keyword>
<dbReference type="Proteomes" id="UP001649230">
    <property type="component" value="Chromosome"/>
</dbReference>
<organism evidence="2 3">
    <name type="scientific">Paenibacillus hexagrammi</name>
    <dbReference type="NCBI Taxonomy" id="2908839"/>
    <lineage>
        <taxon>Bacteria</taxon>
        <taxon>Bacillati</taxon>
        <taxon>Bacillota</taxon>
        <taxon>Bacilli</taxon>
        <taxon>Bacillales</taxon>
        <taxon>Paenibacillaceae</taxon>
        <taxon>Paenibacillus</taxon>
    </lineage>
</organism>
<name>A0ABY3SPU5_9BACL</name>
<evidence type="ECO:0000256" key="1">
    <source>
        <dbReference type="SAM" id="Phobius"/>
    </source>
</evidence>
<reference evidence="2 3" key="1">
    <citation type="journal article" date="2024" name="Int. J. Syst. Evol. Microbiol.">
        <title>Paenibacillus hexagrammi sp. nov., a novel bacterium isolated from the gut content of Hexagrammos agrammus.</title>
        <authorList>
            <person name="Jung H.K."/>
            <person name="Kim D.G."/>
            <person name="Zin H."/>
            <person name="Park J."/>
            <person name="Jung H."/>
            <person name="Kim Y.O."/>
            <person name="Kong H.J."/>
            <person name="Kim J.W."/>
            <person name="Kim Y.S."/>
        </authorList>
    </citation>
    <scope>NUCLEOTIDE SEQUENCE [LARGE SCALE GENOMIC DNA]</scope>
    <source>
        <strain evidence="2 3">YPD9-1</strain>
    </source>
</reference>
<accession>A0ABY3SPU5</accession>
<keyword evidence="1" id="KW-1133">Transmembrane helix</keyword>
<gene>
    <name evidence="2" type="ORF">L0M14_13625</name>
</gene>
<proteinExistence type="predicted"/>
<keyword evidence="1" id="KW-0472">Membrane</keyword>
<dbReference type="RefSeq" id="WP_235122574.1">
    <property type="nucleotide sequence ID" value="NZ_CP090978.1"/>
</dbReference>
<evidence type="ECO:0000313" key="2">
    <source>
        <dbReference type="EMBL" id="UJF36018.1"/>
    </source>
</evidence>
<keyword evidence="3" id="KW-1185">Reference proteome</keyword>
<dbReference type="EMBL" id="CP090978">
    <property type="protein sequence ID" value="UJF36018.1"/>
    <property type="molecule type" value="Genomic_DNA"/>
</dbReference>
<sequence length="87" mass="9539">MANSTKKKPEGKKRSGKKQSFSARKLIFGVIIASILAVICAMGIYIVVIMSGFKILDQNLDKIETTSEATLILAQGEDKDAQPLRDR</sequence>
<protein>
    <submittedName>
        <fullName evidence="2">Uncharacterized protein</fullName>
    </submittedName>
</protein>